<dbReference type="PANTHER" id="PTHR11783">
    <property type="entry name" value="SULFOTRANSFERASE SULT"/>
    <property type="match status" value="1"/>
</dbReference>
<keyword evidence="2" id="KW-0808">Transferase</keyword>
<evidence type="ECO:0000313" key="5">
    <source>
        <dbReference type="Proteomes" id="UP001299970"/>
    </source>
</evidence>
<comment type="similarity">
    <text evidence="1">Belongs to the sulfotransferase 1 family.</text>
</comment>
<accession>A0ABS9TAM8</accession>
<evidence type="ECO:0000259" key="3">
    <source>
        <dbReference type="Pfam" id="PF00685"/>
    </source>
</evidence>
<evidence type="ECO:0000256" key="1">
    <source>
        <dbReference type="ARBA" id="ARBA00005771"/>
    </source>
</evidence>
<organism evidence="4 5">
    <name type="scientific">Pseudonocardia alaniniphila</name>
    <dbReference type="NCBI Taxonomy" id="75291"/>
    <lineage>
        <taxon>Bacteria</taxon>
        <taxon>Bacillati</taxon>
        <taxon>Actinomycetota</taxon>
        <taxon>Actinomycetes</taxon>
        <taxon>Pseudonocardiales</taxon>
        <taxon>Pseudonocardiaceae</taxon>
        <taxon>Pseudonocardia</taxon>
    </lineage>
</organism>
<dbReference type="Pfam" id="PF00685">
    <property type="entry name" value="Sulfotransfer_1"/>
    <property type="match status" value="1"/>
</dbReference>
<dbReference type="Gene3D" id="3.40.50.300">
    <property type="entry name" value="P-loop containing nucleotide triphosphate hydrolases"/>
    <property type="match status" value="1"/>
</dbReference>
<reference evidence="4 5" key="1">
    <citation type="submission" date="2022-03" db="EMBL/GenBank/DDBJ databases">
        <title>Pseudonocardia alaer sp. nov., a novel actinomycete isolated from reed forest soil.</title>
        <authorList>
            <person name="Wang L."/>
        </authorList>
    </citation>
    <scope>NUCLEOTIDE SEQUENCE [LARGE SCALE GENOMIC DNA]</scope>
    <source>
        <strain evidence="4 5">Y-16303</strain>
    </source>
</reference>
<dbReference type="RefSeq" id="WP_241035590.1">
    <property type="nucleotide sequence ID" value="NZ_BAAAJF010000024.1"/>
</dbReference>
<dbReference type="SUPFAM" id="SSF52540">
    <property type="entry name" value="P-loop containing nucleoside triphosphate hydrolases"/>
    <property type="match status" value="1"/>
</dbReference>
<gene>
    <name evidence="4" type="ORF">MMF94_07675</name>
</gene>
<name>A0ABS9TAM8_9PSEU</name>
<evidence type="ECO:0000313" key="4">
    <source>
        <dbReference type="EMBL" id="MCH6165557.1"/>
    </source>
</evidence>
<protein>
    <submittedName>
        <fullName evidence="4">Sulfotransferase domain-containing protein</fullName>
    </submittedName>
</protein>
<dbReference type="EMBL" id="JAKXMK010000006">
    <property type="protein sequence ID" value="MCH6165557.1"/>
    <property type="molecule type" value="Genomic_DNA"/>
</dbReference>
<comment type="caution">
    <text evidence="4">The sequence shown here is derived from an EMBL/GenBank/DDBJ whole genome shotgun (WGS) entry which is preliminary data.</text>
</comment>
<dbReference type="InterPro" id="IPR027417">
    <property type="entry name" value="P-loop_NTPase"/>
</dbReference>
<feature type="domain" description="Sulfotransferase" evidence="3">
    <location>
        <begin position="22"/>
        <end position="281"/>
    </location>
</feature>
<dbReference type="Proteomes" id="UP001299970">
    <property type="component" value="Unassembled WGS sequence"/>
</dbReference>
<proteinExistence type="inferred from homology"/>
<keyword evidence="5" id="KW-1185">Reference proteome</keyword>
<dbReference type="InterPro" id="IPR000863">
    <property type="entry name" value="Sulfotransferase_dom"/>
</dbReference>
<evidence type="ECO:0000256" key="2">
    <source>
        <dbReference type="ARBA" id="ARBA00022679"/>
    </source>
</evidence>
<sequence length="308" mass="35123">MTVRYRMLAQDNARWDGFTFRDGDIVISTPAKSGTTWTQMICALLVFGTPDFDGDLDALSPWLDALTQSHDSVLAALEAQRHRRFIKTHTPLDGLPFDPRVTYVCVGRDPRDVGISSRNHLANVNAEAFLRARESAVGPADVSEIPTQTQTARELSARDHFRQWMLDDTPVTEHLFSLRFTLHHLSTFWEVRNSANVVLMHYDDLKADLLAEMRRLAQRLDITLPESVWPSLANAGTFENMRRNARLVPESRLGIWRDNQRFFNRGVSRQWVDVLDDTDLQDYAARVTELAAPDLLGWVHREPVTTPS</sequence>